<proteinExistence type="predicted"/>
<dbReference type="EMBL" id="GGEC01080447">
    <property type="protein sequence ID" value="MBX60931.1"/>
    <property type="molecule type" value="Transcribed_RNA"/>
</dbReference>
<reference evidence="1" key="1">
    <citation type="submission" date="2018-02" db="EMBL/GenBank/DDBJ databases">
        <title>Rhizophora mucronata_Transcriptome.</title>
        <authorList>
            <person name="Meera S.P."/>
            <person name="Sreeshan A."/>
            <person name="Augustine A."/>
        </authorList>
    </citation>
    <scope>NUCLEOTIDE SEQUENCE</scope>
    <source>
        <tissue evidence="1">Leaf</tissue>
    </source>
</reference>
<accession>A0A2P2Q1S6</accession>
<protein>
    <submittedName>
        <fullName evidence="1">Uncharacterized protein</fullName>
    </submittedName>
</protein>
<name>A0A2P2Q1S6_RHIMU</name>
<organism evidence="1">
    <name type="scientific">Rhizophora mucronata</name>
    <name type="common">Asiatic mangrove</name>
    <dbReference type="NCBI Taxonomy" id="61149"/>
    <lineage>
        <taxon>Eukaryota</taxon>
        <taxon>Viridiplantae</taxon>
        <taxon>Streptophyta</taxon>
        <taxon>Embryophyta</taxon>
        <taxon>Tracheophyta</taxon>
        <taxon>Spermatophyta</taxon>
        <taxon>Magnoliopsida</taxon>
        <taxon>eudicotyledons</taxon>
        <taxon>Gunneridae</taxon>
        <taxon>Pentapetalae</taxon>
        <taxon>rosids</taxon>
        <taxon>fabids</taxon>
        <taxon>Malpighiales</taxon>
        <taxon>Rhizophoraceae</taxon>
        <taxon>Rhizophora</taxon>
    </lineage>
</organism>
<dbReference type="AlphaFoldDB" id="A0A2P2Q1S6"/>
<sequence>MWQKLFPRSIEVENPLLKIHP</sequence>
<evidence type="ECO:0000313" key="1">
    <source>
        <dbReference type="EMBL" id="MBX60931.1"/>
    </source>
</evidence>